<evidence type="ECO:0000313" key="6">
    <source>
        <dbReference type="EMBL" id="RUL65819.1"/>
    </source>
</evidence>
<organism evidence="6 7">
    <name type="scientific">Dyella dinghuensis</name>
    <dbReference type="NCBI Taxonomy" id="1920169"/>
    <lineage>
        <taxon>Bacteria</taxon>
        <taxon>Pseudomonadati</taxon>
        <taxon>Pseudomonadota</taxon>
        <taxon>Gammaproteobacteria</taxon>
        <taxon>Lysobacterales</taxon>
        <taxon>Rhodanobacteraceae</taxon>
        <taxon>Dyella</taxon>
    </lineage>
</organism>
<dbReference type="PROSITE" id="PS00622">
    <property type="entry name" value="HTH_LUXR_1"/>
    <property type="match status" value="1"/>
</dbReference>
<dbReference type="InterPro" id="IPR000792">
    <property type="entry name" value="Tscrpt_reg_LuxR_C"/>
</dbReference>
<dbReference type="PRINTS" id="PR00038">
    <property type="entry name" value="HTHLUXR"/>
</dbReference>
<dbReference type="PANTHER" id="PTHR43214">
    <property type="entry name" value="TWO-COMPONENT RESPONSE REGULATOR"/>
    <property type="match status" value="1"/>
</dbReference>
<comment type="caution">
    <text evidence="6">The sequence shown here is derived from an EMBL/GenBank/DDBJ whole genome shotgun (WGS) entry which is preliminary data.</text>
</comment>
<evidence type="ECO:0000259" key="4">
    <source>
        <dbReference type="PROSITE" id="PS50043"/>
    </source>
</evidence>
<dbReference type="PANTHER" id="PTHR43214:SF43">
    <property type="entry name" value="TWO-COMPONENT RESPONSE REGULATOR"/>
    <property type="match status" value="1"/>
</dbReference>
<evidence type="ECO:0000256" key="3">
    <source>
        <dbReference type="PROSITE-ProRule" id="PRU00169"/>
    </source>
</evidence>
<reference evidence="6 7" key="1">
    <citation type="submission" date="2018-12" db="EMBL/GenBank/DDBJ databases">
        <title>Dyella dinghuensis sp. nov. DHOA06 and Dyella choica sp. nov. 4M-K27, isolated from forest soil.</title>
        <authorList>
            <person name="Qiu L.-H."/>
            <person name="Gao Z.-H."/>
        </authorList>
    </citation>
    <scope>NUCLEOTIDE SEQUENCE [LARGE SCALE GENOMIC DNA]</scope>
    <source>
        <strain evidence="6 7">DHOA06</strain>
    </source>
</reference>
<feature type="modified residue" description="4-aspartylphosphate" evidence="3">
    <location>
        <position position="60"/>
    </location>
</feature>
<feature type="domain" description="HTH luxR-type" evidence="4">
    <location>
        <begin position="141"/>
        <end position="206"/>
    </location>
</feature>
<evidence type="ECO:0000256" key="1">
    <source>
        <dbReference type="ARBA" id="ARBA00022553"/>
    </source>
</evidence>
<dbReference type="SMART" id="SM00448">
    <property type="entry name" value="REC"/>
    <property type="match status" value="1"/>
</dbReference>
<dbReference type="SMART" id="SM00421">
    <property type="entry name" value="HTH_LUXR"/>
    <property type="match status" value="1"/>
</dbReference>
<gene>
    <name evidence="6" type="ORF">EKH79_03660</name>
</gene>
<dbReference type="InterPro" id="IPR001789">
    <property type="entry name" value="Sig_transdc_resp-reg_receiver"/>
</dbReference>
<protein>
    <submittedName>
        <fullName evidence="6">Response regulator transcription factor</fullName>
    </submittedName>
</protein>
<dbReference type="PROSITE" id="PS50110">
    <property type="entry name" value="RESPONSE_REGULATORY"/>
    <property type="match status" value="1"/>
</dbReference>
<evidence type="ECO:0000313" key="7">
    <source>
        <dbReference type="Proteomes" id="UP000267077"/>
    </source>
</evidence>
<dbReference type="CDD" id="cd06170">
    <property type="entry name" value="LuxR_C_like"/>
    <property type="match status" value="1"/>
</dbReference>
<keyword evidence="1 3" id="KW-0597">Phosphoprotein</keyword>
<dbReference type="OrthoDB" id="9796655at2"/>
<dbReference type="InterPro" id="IPR016032">
    <property type="entry name" value="Sig_transdc_resp-reg_C-effctor"/>
</dbReference>
<dbReference type="InterPro" id="IPR011006">
    <property type="entry name" value="CheY-like_superfamily"/>
</dbReference>
<evidence type="ECO:0000256" key="2">
    <source>
        <dbReference type="ARBA" id="ARBA00023125"/>
    </source>
</evidence>
<dbReference type="SUPFAM" id="SSF46894">
    <property type="entry name" value="C-terminal effector domain of the bipartite response regulators"/>
    <property type="match status" value="1"/>
</dbReference>
<dbReference type="RefSeq" id="WP_126672451.1">
    <property type="nucleotide sequence ID" value="NZ_RYZR01000003.1"/>
</dbReference>
<dbReference type="SUPFAM" id="SSF52172">
    <property type="entry name" value="CheY-like"/>
    <property type="match status" value="1"/>
</dbReference>
<dbReference type="Gene3D" id="3.40.50.2300">
    <property type="match status" value="1"/>
</dbReference>
<dbReference type="Pfam" id="PF00196">
    <property type="entry name" value="GerE"/>
    <property type="match status" value="1"/>
</dbReference>
<name>A0A3S0WQ59_9GAMM</name>
<dbReference type="GO" id="GO:0003677">
    <property type="term" value="F:DNA binding"/>
    <property type="evidence" value="ECO:0007669"/>
    <property type="project" value="UniProtKB-KW"/>
</dbReference>
<dbReference type="PROSITE" id="PS50043">
    <property type="entry name" value="HTH_LUXR_2"/>
    <property type="match status" value="1"/>
</dbReference>
<dbReference type="GO" id="GO:0006355">
    <property type="term" value="P:regulation of DNA-templated transcription"/>
    <property type="evidence" value="ECO:0007669"/>
    <property type="project" value="InterPro"/>
</dbReference>
<accession>A0A3S0WQ59</accession>
<dbReference type="AlphaFoldDB" id="A0A3S0WQ59"/>
<keyword evidence="2" id="KW-0238">DNA-binding</keyword>
<feature type="domain" description="Response regulatory" evidence="5">
    <location>
        <begin position="9"/>
        <end position="125"/>
    </location>
</feature>
<evidence type="ECO:0000259" key="5">
    <source>
        <dbReference type="PROSITE" id="PS50110"/>
    </source>
</evidence>
<dbReference type="Proteomes" id="UP000267077">
    <property type="component" value="Unassembled WGS sequence"/>
</dbReference>
<proteinExistence type="predicted"/>
<dbReference type="Pfam" id="PF00072">
    <property type="entry name" value="Response_reg"/>
    <property type="match status" value="1"/>
</dbReference>
<dbReference type="InterPro" id="IPR039420">
    <property type="entry name" value="WalR-like"/>
</dbReference>
<sequence length="210" mass="22795">MNANPDVIRILAVDDHPIMLDGLAAVIGTEPSMELVAMASTGEEAILQYRKHRPDVTLMDLELPGISGEEAIRIIHNEHSAAVILVLTTFKGDAQALRALQAGARGYLLKSSVRHDLIDTIRALHEGKKVIPHEIAAEIAGHAIDERLTSREVIVLKYVANGHSNRIVADMLCISEATVKVHVKNILGKLGAASRTQAVQIAHKRGIIER</sequence>
<keyword evidence="7" id="KW-1185">Reference proteome</keyword>
<dbReference type="CDD" id="cd17535">
    <property type="entry name" value="REC_NarL-like"/>
    <property type="match status" value="1"/>
</dbReference>
<dbReference type="GO" id="GO:0000160">
    <property type="term" value="P:phosphorelay signal transduction system"/>
    <property type="evidence" value="ECO:0007669"/>
    <property type="project" value="InterPro"/>
</dbReference>
<dbReference type="InterPro" id="IPR058245">
    <property type="entry name" value="NreC/VraR/RcsB-like_REC"/>
</dbReference>
<dbReference type="EMBL" id="RYZR01000003">
    <property type="protein sequence ID" value="RUL65819.1"/>
    <property type="molecule type" value="Genomic_DNA"/>
</dbReference>